<name>A0A9P4MI62_9PEZI</name>
<evidence type="ECO:0000256" key="3">
    <source>
        <dbReference type="ARBA" id="ARBA00035647"/>
    </source>
</evidence>
<dbReference type="AlphaFoldDB" id="A0A9P4MI62"/>
<comment type="caution">
    <text evidence="7">The sequence shown here is derived from an EMBL/GenBank/DDBJ whole genome shotgun (WGS) entry which is preliminary data.</text>
</comment>
<gene>
    <name evidence="7" type="ORF">K461DRAFT_292560</name>
</gene>
<feature type="region of interest" description="Disordered" evidence="5">
    <location>
        <begin position="34"/>
        <end position="128"/>
    </location>
</feature>
<feature type="region of interest" description="Disordered" evidence="5">
    <location>
        <begin position="236"/>
        <end position="276"/>
    </location>
</feature>
<dbReference type="Pfam" id="PF08213">
    <property type="entry name" value="COX24_C"/>
    <property type="match status" value="1"/>
</dbReference>
<keyword evidence="2" id="KW-0496">Mitochondrion</keyword>
<comment type="similarity">
    <text evidence="3">Belongs to the mitochondrion-specific ribosomal protein mS38 family.</text>
</comment>
<proteinExistence type="inferred from homology"/>
<dbReference type="Proteomes" id="UP000799439">
    <property type="component" value="Unassembled WGS sequence"/>
</dbReference>
<protein>
    <recommendedName>
        <fullName evidence="4">Small ribosomal subunit protein mS38</fullName>
    </recommendedName>
</protein>
<organism evidence="7 8">
    <name type="scientific">Myriangium duriaei CBS 260.36</name>
    <dbReference type="NCBI Taxonomy" id="1168546"/>
    <lineage>
        <taxon>Eukaryota</taxon>
        <taxon>Fungi</taxon>
        <taxon>Dikarya</taxon>
        <taxon>Ascomycota</taxon>
        <taxon>Pezizomycotina</taxon>
        <taxon>Dothideomycetes</taxon>
        <taxon>Dothideomycetidae</taxon>
        <taxon>Myriangiales</taxon>
        <taxon>Myriangiaceae</taxon>
        <taxon>Myriangium</taxon>
    </lineage>
</organism>
<evidence type="ECO:0000313" key="7">
    <source>
        <dbReference type="EMBL" id="KAF2153853.1"/>
    </source>
</evidence>
<feature type="compositionally biased region" description="Basic residues" evidence="5">
    <location>
        <begin position="90"/>
        <end position="99"/>
    </location>
</feature>
<evidence type="ECO:0000256" key="2">
    <source>
        <dbReference type="ARBA" id="ARBA00023128"/>
    </source>
</evidence>
<dbReference type="EMBL" id="ML996084">
    <property type="protein sequence ID" value="KAF2153853.1"/>
    <property type="molecule type" value="Genomic_DNA"/>
</dbReference>
<feature type="compositionally biased region" description="Low complexity" evidence="5">
    <location>
        <begin position="63"/>
        <end position="81"/>
    </location>
</feature>
<dbReference type="PANTHER" id="PTHR32035:SF3">
    <property type="entry name" value="SMALL RIBOSOMAL SUBUNIT PROTEIN MS38"/>
    <property type="match status" value="1"/>
</dbReference>
<feature type="compositionally biased region" description="Polar residues" evidence="5">
    <location>
        <begin position="105"/>
        <end position="128"/>
    </location>
</feature>
<evidence type="ECO:0000256" key="5">
    <source>
        <dbReference type="SAM" id="MobiDB-lite"/>
    </source>
</evidence>
<reference evidence="7" key="1">
    <citation type="journal article" date="2020" name="Stud. Mycol.">
        <title>101 Dothideomycetes genomes: a test case for predicting lifestyles and emergence of pathogens.</title>
        <authorList>
            <person name="Haridas S."/>
            <person name="Albert R."/>
            <person name="Binder M."/>
            <person name="Bloem J."/>
            <person name="Labutti K."/>
            <person name="Salamov A."/>
            <person name="Andreopoulos B."/>
            <person name="Baker S."/>
            <person name="Barry K."/>
            <person name="Bills G."/>
            <person name="Bluhm B."/>
            <person name="Cannon C."/>
            <person name="Castanera R."/>
            <person name="Culley D."/>
            <person name="Daum C."/>
            <person name="Ezra D."/>
            <person name="Gonzalez J."/>
            <person name="Henrissat B."/>
            <person name="Kuo A."/>
            <person name="Liang C."/>
            <person name="Lipzen A."/>
            <person name="Lutzoni F."/>
            <person name="Magnuson J."/>
            <person name="Mondo S."/>
            <person name="Nolan M."/>
            <person name="Ohm R."/>
            <person name="Pangilinan J."/>
            <person name="Park H.-J."/>
            <person name="Ramirez L."/>
            <person name="Alfaro M."/>
            <person name="Sun H."/>
            <person name="Tritt A."/>
            <person name="Yoshinaga Y."/>
            <person name="Zwiers L.-H."/>
            <person name="Turgeon B."/>
            <person name="Goodwin S."/>
            <person name="Spatafora J."/>
            <person name="Crous P."/>
            <person name="Grigoriev I."/>
        </authorList>
    </citation>
    <scope>NUCLEOTIDE SEQUENCE</scope>
    <source>
        <strain evidence="7">CBS 260.36</strain>
    </source>
</reference>
<comment type="subcellular location">
    <subcellularLocation>
        <location evidence="1">Mitochondrion</location>
    </subcellularLocation>
</comment>
<evidence type="ECO:0000259" key="6">
    <source>
        <dbReference type="SMART" id="SM01155"/>
    </source>
</evidence>
<dbReference type="OrthoDB" id="5364404at2759"/>
<evidence type="ECO:0000256" key="4">
    <source>
        <dbReference type="ARBA" id="ARBA00035682"/>
    </source>
</evidence>
<sequence>MIHSGLKSAARALPHQQLIGPVTCSASSHHFCSTTRTTHQRRPSSSKASCPPGDRSGSPRPAAPATSKAADSDTASAKSTPPRAASGRQHGTRSTRSRKAKEDAWSSQRTGRSNSWFNKLPSVPNTQSLSEKDLKLSNLFALHRPLSLTLPIPPFTGQAAFDKIFEPSSSHTVHPADVVSTLSNTIDTLERGGRDGELHWQVIQESASHGDGVRNLDGVPANQPRTVEELVARLRPYDKPPAPMPMVSASEQQERQPKRTSSHRKALGKTTAQQHQRAFETTLIIREHGPSMISAELTSIKPLADNAYRTSKSKQLRMPFGTRARINRVLRATHRASTSAPAIRPATQRQRISLPSGTRWQQVRSPTKSTSMLAISVKRQRKLKMKKHKYKKLMKRTRNLRRRLDK</sequence>
<accession>A0A9P4MI62</accession>
<feature type="compositionally biased region" description="Basic residues" evidence="5">
    <location>
        <begin position="258"/>
        <end position="267"/>
    </location>
</feature>
<dbReference type="SMART" id="SM01155">
    <property type="entry name" value="DUF1713"/>
    <property type="match status" value="1"/>
</dbReference>
<evidence type="ECO:0000313" key="8">
    <source>
        <dbReference type="Proteomes" id="UP000799439"/>
    </source>
</evidence>
<dbReference type="PANTHER" id="PTHR32035">
    <property type="entry name" value="AURORA KINASE A-INTERACTING PROTEIN"/>
    <property type="match status" value="1"/>
</dbReference>
<evidence type="ECO:0000256" key="1">
    <source>
        <dbReference type="ARBA" id="ARBA00004173"/>
    </source>
</evidence>
<dbReference type="InterPro" id="IPR013177">
    <property type="entry name" value="Ribosomal_mS38_C"/>
</dbReference>
<dbReference type="GO" id="GO:0005739">
    <property type="term" value="C:mitochondrion"/>
    <property type="evidence" value="ECO:0007669"/>
    <property type="project" value="UniProtKB-SubCell"/>
</dbReference>
<keyword evidence="8" id="KW-1185">Reference proteome</keyword>
<feature type="domain" description="Ribosomal protein mS38 C-terminal" evidence="6">
    <location>
        <begin position="373"/>
        <end position="406"/>
    </location>
</feature>